<sequence length="141" mass="14904">MYVCMAAAAAAAAPAVSCQPVLSPAPRSSSNLADPRQILPHHHRHHHPHPCAALSRYHITACATWGDAISLQSRPGPRNFGRRLAAGKRDDNAIETGPEPAKHTRPFTSHGTYHNHKWDCDAAAAPSSSLSSSSSCVDAGS</sequence>
<keyword evidence="3" id="KW-1185">Reference proteome</keyword>
<evidence type="ECO:0000256" key="1">
    <source>
        <dbReference type="SAM" id="MobiDB-lite"/>
    </source>
</evidence>
<dbReference type="EMBL" id="JBBPHU010000012">
    <property type="protein sequence ID" value="KAK7511490.1"/>
    <property type="molecule type" value="Genomic_DNA"/>
</dbReference>
<evidence type="ECO:0000313" key="3">
    <source>
        <dbReference type="Proteomes" id="UP001363622"/>
    </source>
</evidence>
<protein>
    <recommendedName>
        <fullName evidence="4">Secreted protein</fullName>
    </recommendedName>
</protein>
<comment type="caution">
    <text evidence="2">The sequence shown here is derived from an EMBL/GenBank/DDBJ whole genome shotgun (WGS) entry which is preliminary data.</text>
</comment>
<reference evidence="2 3" key="1">
    <citation type="submission" date="2024-04" db="EMBL/GenBank/DDBJ databases">
        <title>Phyllosticta paracitricarpa is synonymous to the EU quarantine fungus P. citricarpa based on phylogenomic analyses.</title>
        <authorList>
            <consortium name="Lawrence Berkeley National Laboratory"/>
            <person name="Van Ingen-Buijs V.A."/>
            <person name="Van Westerhoven A.C."/>
            <person name="Haridas S."/>
            <person name="Skiadas P."/>
            <person name="Martin F."/>
            <person name="Groenewald J.Z."/>
            <person name="Crous P.W."/>
            <person name="Seidl M.F."/>
        </authorList>
    </citation>
    <scope>NUCLEOTIDE SEQUENCE [LARGE SCALE GENOMIC DNA]</scope>
    <source>
        <strain evidence="2 3">CBS 123371</strain>
    </source>
</reference>
<evidence type="ECO:0000313" key="2">
    <source>
        <dbReference type="EMBL" id="KAK7511490.1"/>
    </source>
</evidence>
<accession>A0ABR1KC72</accession>
<name>A0ABR1KC72_9PEZI</name>
<evidence type="ECO:0008006" key="4">
    <source>
        <dbReference type="Google" id="ProtNLM"/>
    </source>
</evidence>
<proteinExistence type="predicted"/>
<feature type="region of interest" description="Disordered" evidence="1">
    <location>
        <begin position="72"/>
        <end position="110"/>
    </location>
</feature>
<organism evidence="2 3">
    <name type="scientific">Phyllosticta citriasiana</name>
    <dbReference type="NCBI Taxonomy" id="595635"/>
    <lineage>
        <taxon>Eukaryota</taxon>
        <taxon>Fungi</taxon>
        <taxon>Dikarya</taxon>
        <taxon>Ascomycota</taxon>
        <taxon>Pezizomycotina</taxon>
        <taxon>Dothideomycetes</taxon>
        <taxon>Dothideomycetes incertae sedis</taxon>
        <taxon>Botryosphaeriales</taxon>
        <taxon>Phyllostictaceae</taxon>
        <taxon>Phyllosticta</taxon>
    </lineage>
</organism>
<gene>
    <name evidence="2" type="ORF">IWZ03DRAFT_386701</name>
</gene>
<dbReference type="Proteomes" id="UP001363622">
    <property type="component" value="Unassembled WGS sequence"/>
</dbReference>